<organism evidence="2 3">
    <name type="scientific">Phodopus roborovskii</name>
    <name type="common">Roborovski's desert hamster</name>
    <name type="synonym">Cricetulus roborovskii</name>
    <dbReference type="NCBI Taxonomy" id="109678"/>
    <lineage>
        <taxon>Eukaryota</taxon>
        <taxon>Metazoa</taxon>
        <taxon>Chordata</taxon>
        <taxon>Craniata</taxon>
        <taxon>Vertebrata</taxon>
        <taxon>Euteleostomi</taxon>
        <taxon>Mammalia</taxon>
        <taxon>Eutheria</taxon>
        <taxon>Euarchontoglires</taxon>
        <taxon>Glires</taxon>
        <taxon>Rodentia</taxon>
        <taxon>Myomorpha</taxon>
        <taxon>Muroidea</taxon>
        <taxon>Cricetidae</taxon>
        <taxon>Cricetinae</taxon>
        <taxon>Phodopus</taxon>
    </lineage>
</organism>
<name>A0AAV0A550_PHORO</name>
<dbReference type="AlphaFoldDB" id="A0AAV0A550"/>
<keyword evidence="3" id="KW-1185">Reference proteome</keyword>
<dbReference type="EMBL" id="CALSGD010001569">
    <property type="protein sequence ID" value="CAH7203829.1"/>
    <property type="molecule type" value="Genomic_DNA"/>
</dbReference>
<proteinExistence type="predicted"/>
<evidence type="ECO:0000313" key="2">
    <source>
        <dbReference type="EMBL" id="CAH7203829.1"/>
    </source>
</evidence>
<accession>A0AAV0A550</accession>
<protein>
    <submittedName>
        <fullName evidence="2">Lax1 protein</fullName>
    </submittedName>
</protein>
<dbReference type="Proteomes" id="UP001152836">
    <property type="component" value="Unassembled WGS sequence"/>
</dbReference>
<gene>
    <name evidence="2" type="primary">Lax1</name>
    <name evidence="2" type="ORF">PHOROB_LOCUS15057</name>
</gene>
<feature type="compositionally biased region" description="Low complexity" evidence="1">
    <location>
        <begin position="16"/>
        <end position="26"/>
    </location>
</feature>
<feature type="region of interest" description="Disordered" evidence="1">
    <location>
        <begin position="1"/>
        <end position="35"/>
    </location>
</feature>
<sequence length="50" mass="5575">MYTTPARPYVTRRDSGPSTSQGTPGSLEGPPKQMVPFRYTELLSTLWSTQ</sequence>
<evidence type="ECO:0000256" key="1">
    <source>
        <dbReference type="SAM" id="MobiDB-lite"/>
    </source>
</evidence>
<comment type="caution">
    <text evidence="2">The sequence shown here is derived from an EMBL/GenBank/DDBJ whole genome shotgun (WGS) entry which is preliminary data.</text>
</comment>
<reference evidence="2" key="1">
    <citation type="submission" date="2022-06" db="EMBL/GenBank/DDBJ databases">
        <authorList>
            <person name="Andreotti S."/>
            <person name="Wyler E."/>
        </authorList>
    </citation>
    <scope>NUCLEOTIDE SEQUENCE</scope>
</reference>
<evidence type="ECO:0000313" key="3">
    <source>
        <dbReference type="Proteomes" id="UP001152836"/>
    </source>
</evidence>